<sequence length="499" mass="56106">MKKKSFIVILILSTVSSCGDALLIDPSDQYSANTFWTEPEHFEAGLTGSYNSLYSLYNVFSGETDMITPNAKAYNEANGTDGIAKGSALATTGLFSNLWNNAYEGIGRCNTVLDQLENSPLSAEETGLIEGQALFLRSLLYHYLIDHFGAVPLVLETPDPALHGDLPRSDKEEIISQLLVDLDRAVVLLPDRYTGDDVGKATSGAALALKSRILLFEKRWDEAAAVAKEVIDLNVYELFDDYRGIWYLENENNEEVIFDIQYQVPFFTHGFDHTSKLLNRPAPLKDLVDAYLMVDGKSTKTSDLFDADHPYENRDPRLHQSIAIAGYPYNGRLTTPDDVVTTGFGNKKQTVYKDDVAIANVVANNSELNIILIRYAEVLLNYAEALNEAEGPVDEVYWAINEIRKRPSVAMPVLEARMGQDQMRETIRLERRIELALEGRYYSDIRRWKTAEIVNNGPIFNAADEVIEQRTFNAGRDYLWAVPPNQIDLNPNLEQNPNW</sequence>
<keyword evidence="3 6" id="KW-0732">Signal</keyword>
<evidence type="ECO:0000256" key="5">
    <source>
        <dbReference type="ARBA" id="ARBA00023237"/>
    </source>
</evidence>
<dbReference type="InterPro" id="IPR011990">
    <property type="entry name" value="TPR-like_helical_dom_sf"/>
</dbReference>
<proteinExistence type="inferred from homology"/>
<evidence type="ECO:0000256" key="6">
    <source>
        <dbReference type="SAM" id="SignalP"/>
    </source>
</evidence>
<dbReference type="SUPFAM" id="SSF48452">
    <property type="entry name" value="TPR-like"/>
    <property type="match status" value="1"/>
</dbReference>
<comment type="similarity">
    <text evidence="2">Belongs to the SusD family.</text>
</comment>
<dbReference type="InterPro" id="IPR012944">
    <property type="entry name" value="SusD_RagB_dom"/>
</dbReference>
<dbReference type="Proteomes" id="UP000198670">
    <property type="component" value="Unassembled WGS sequence"/>
</dbReference>
<evidence type="ECO:0000313" key="9">
    <source>
        <dbReference type="EMBL" id="SFI91752.1"/>
    </source>
</evidence>
<feature type="domain" description="RagB/SusD" evidence="7">
    <location>
        <begin position="279"/>
        <end position="499"/>
    </location>
</feature>
<protein>
    <submittedName>
        <fullName evidence="9">Starch-binding associating with outer membrane</fullName>
    </submittedName>
</protein>
<evidence type="ECO:0000313" key="10">
    <source>
        <dbReference type="Proteomes" id="UP000198670"/>
    </source>
</evidence>
<dbReference type="Pfam" id="PF14322">
    <property type="entry name" value="SusD-like_3"/>
    <property type="match status" value="1"/>
</dbReference>
<dbReference type="OrthoDB" id="5694214at2"/>
<evidence type="ECO:0000256" key="4">
    <source>
        <dbReference type="ARBA" id="ARBA00023136"/>
    </source>
</evidence>
<accession>A0A1I3M464</accession>
<evidence type="ECO:0000256" key="1">
    <source>
        <dbReference type="ARBA" id="ARBA00004442"/>
    </source>
</evidence>
<keyword evidence="5" id="KW-0998">Cell outer membrane</keyword>
<comment type="subcellular location">
    <subcellularLocation>
        <location evidence="1">Cell outer membrane</location>
    </subcellularLocation>
</comment>
<keyword evidence="10" id="KW-1185">Reference proteome</keyword>
<feature type="signal peptide" evidence="6">
    <location>
        <begin position="1"/>
        <end position="20"/>
    </location>
</feature>
<name>A0A1I3M464_9SPHI</name>
<feature type="domain" description="SusD-like N-terminal" evidence="8">
    <location>
        <begin position="69"/>
        <end position="215"/>
    </location>
</feature>
<reference evidence="9 10" key="1">
    <citation type="submission" date="2016-10" db="EMBL/GenBank/DDBJ databases">
        <authorList>
            <person name="de Groot N.N."/>
        </authorList>
    </citation>
    <scope>NUCLEOTIDE SEQUENCE [LARGE SCALE GENOMIC DNA]</scope>
    <source>
        <strain evidence="9 10">RK1</strain>
    </source>
</reference>
<evidence type="ECO:0000256" key="3">
    <source>
        <dbReference type="ARBA" id="ARBA00022729"/>
    </source>
</evidence>
<dbReference type="GO" id="GO:0009279">
    <property type="term" value="C:cell outer membrane"/>
    <property type="evidence" value="ECO:0007669"/>
    <property type="project" value="UniProtKB-SubCell"/>
</dbReference>
<dbReference type="CDD" id="cd08977">
    <property type="entry name" value="SusD"/>
    <property type="match status" value="1"/>
</dbReference>
<dbReference type="STRING" id="1477437.SAMN05444682_106240"/>
<feature type="chain" id="PRO_5011561004" evidence="6">
    <location>
        <begin position="21"/>
        <end position="499"/>
    </location>
</feature>
<dbReference type="Gene3D" id="1.25.40.390">
    <property type="match status" value="1"/>
</dbReference>
<dbReference type="InterPro" id="IPR033985">
    <property type="entry name" value="SusD-like_N"/>
</dbReference>
<dbReference type="RefSeq" id="WP_090627732.1">
    <property type="nucleotide sequence ID" value="NZ_FOQO01000006.1"/>
</dbReference>
<dbReference type="Pfam" id="PF07980">
    <property type="entry name" value="SusD_RagB"/>
    <property type="match status" value="1"/>
</dbReference>
<evidence type="ECO:0000256" key="2">
    <source>
        <dbReference type="ARBA" id="ARBA00006275"/>
    </source>
</evidence>
<dbReference type="EMBL" id="FOQO01000006">
    <property type="protein sequence ID" value="SFI91752.1"/>
    <property type="molecule type" value="Genomic_DNA"/>
</dbReference>
<evidence type="ECO:0000259" key="7">
    <source>
        <dbReference type="Pfam" id="PF07980"/>
    </source>
</evidence>
<evidence type="ECO:0000259" key="8">
    <source>
        <dbReference type="Pfam" id="PF14322"/>
    </source>
</evidence>
<dbReference type="AlphaFoldDB" id="A0A1I3M464"/>
<gene>
    <name evidence="9" type="ORF">SAMN05444682_106240</name>
</gene>
<dbReference type="PROSITE" id="PS51257">
    <property type="entry name" value="PROKAR_LIPOPROTEIN"/>
    <property type="match status" value="1"/>
</dbReference>
<keyword evidence="4" id="KW-0472">Membrane</keyword>
<organism evidence="9 10">
    <name type="scientific">Parapedobacter indicus</name>
    <dbReference type="NCBI Taxonomy" id="1477437"/>
    <lineage>
        <taxon>Bacteria</taxon>
        <taxon>Pseudomonadati</taxon>
        <taxon>Bacteroidota</taxon>
        <taxon>Sphingobacteriia</taxon>
        <taxon>Sphingobacteriales</taxon>
        <taxon>Sphingobacteriaceae</taxon>
        <taxon>Parapedobacter</taxon>
    </lineage>
</organism>